<feature type="transmembrane region" description="Helical" evidence="1">
    <location>
        <begin position="6"/>
        <end position="28"/>
    </location>
</feature>
<keyword evidence="1" id="KW-0812">Transmembrane</keyword>
<dbReference type="SUPFAM" id="SSF55874">
    <property type="entry name" value="ATPase domain of HSP90 chaperone/DNA topoisomerase II/histidine kinase"/>
    <property type="match status" value="1"/>
</dbReference>
<dbReference type="InterPro" id="IPR036890">
    <property type="entry name" value="HATPase_C_sf"/>
</dbReference>
<organism evidence="3 4">
    <name type="scientific">Candidatus Anaerobutyricum stercoris</name>
    <dbReference type="NCBI Taxonomy" id="2838457"/>
    <lineage>
        <taxon>Bacteria</taxon>
        <taxon>Bacillati</taxon>
        <taxon>Bacillota</taxon>
        <taxon>Clostridia</taxon>
        <taxon>Lachnospirales</taxon>
        <taxon>Lachnospiraceae</taxon>
        <taxon>Anaerobutyricum</taxon>
    </lineage>
</organism>
<dbReference type="PANTHER" id="PTHR40448:SF1">
    <property type="entry name" value="TWO-COMPONENT SENSOR HISTIDINE KINASE"/>
    <property type="match status" value="1"/>
</dbReference>
<comment type="caution">
    <text evidence="3">The sequence shown here is derived from an EMBL/GenBank/DDBJ whole genome shotgun (WGS) entry which is preliminary data.</text>
</comment>
<dbReference type="InterPro" id="IPR032834">
    <property type="entry name" value="NatK-like_C"/>
</dbReference>
<name>A0A9D2J8C5_9FIRM</name>
<feature type="transmembrane region" description="Helical" evidence="1">
    <location>
        <begin position="145"/>
        <end position="163"/>
    </location>
</feature>
<evidence type="ECO:0000313" key="4">
    <source>
        <dbReference type="Proteomes" id="UP000824049"/>
    </source>
</evidence>
<dbReference type="EMBL" id="DXBR01000090">
    <property type="protein sequence ID" value="HIZ40238.1"/>
    <property type="molecule type" value="Genomic_DNA"/>
</dbReference>
<dbReference type="Gene3D" id="3.30.565.10">
    <property type="entry name" value="Histidine kinase-like ATPase, C-terminal domain"/>
    <property type="match status" value="1"/>
</dbReference>
<evidence type="ECO:0000256" key="1">
    <source>
        <dbReference type="SAM" id="Phobius"/>
    </source>
</evidence>
<proteinExistence type="predicted"/>
<dbReference type="Pfam" id="PF14501">
    <property type="entry name" value="HATPase_c_5"/>
    <property type="match status" value="1"/>
</dbReference>
<feature type="transmembrane region" description="Helical" evidence="1">
    <location>
        <begin position="40"/>
        <end position="65"/>
    </location>
</feature>
<reference evidence="3" key="1">
    <citation type="journal article" date="2021" name="PeerJ">
        <title>Extensive microbial diversity within the chicken gut microbiome revealed by metagenomics and culture.</title>
        <authorList>
            <person name="Gilroy R."/>
            <person name="Ravi A."/>
            <person name="Getino M."/>
            <person name="Pursley I."/>
            <person name="Horton D.L."/>
            <person name="Alikhan N.F."/>
            <person name="Baker D."/>
            <person name="Gharbi K."/>
            <person name="Hall N."/>
            <person name="Watson M."/>
            <person name="Adriaenssens E.M."/>
            <person name="Foster-Nyarko E."/>
            <person name="Jarju S."/>
            <person name="Secka A."/>
            <person name="Antonio M."/>
            <person name="Oren A."/>
            <person name="Chaudhuri R.R."/>
            <person name="La Ragione R."/>
            <person name="Hildebrand F."/>
            <person name="Pallen M.J."/>
        </authorList>
    </citation>
    <scope>NUCLEOTIDE SEQUENCE</scope>
    <source>
        <strain evidence="3">CHK179-28034</strain>
    </source>
</reference>
<feature type="transmembrane region" description="Helical" evidence="1">
    <location>
        <begin position="104"/>
        <end position="125"/>
    </location>
</feature>
<feature type="transmembrane region" description="Helical" evidence="1">
    <location>
        <begin position="77"/>
        <end position="97"/>
    </location>
</feature>
<dbReference type="GO" id="GO:0042802">
    <property type="term" value="F:identical protein binding"/>
    <property type="evidence" value="ECO:0007669"/>
    <property type="project" value="TreeGrafter"/>
</dbReference>
<accession>A0A9D2J8C5</accession>
<feature type="transmembrane region" description="Helical" evidence="1">
    <location>
        <begin position="212"/>
        <end position="233"/>
    </location>
</feature>
<dbReference type="CDD" id="cd16935">
    <property type="entry name" value="HATPase_AgrC-ComD-like"/>
    <property type="match status" value="1"/>
</dbReference>
<dbReference type="Proteomes" id="UP000824049">
    <property type="component" value="Unassembled WGS sequence"/>
</dbReference>
<evidence type="ECO:0000259" key="2">
    <source>
        <dbReference type="Pfam" id="PF14501"/>
    </source>
</evidence>
<evidence type="ECO:0000313" key="3">
    <source>
        <dbReference type="EMBL" id="HIZ40238.1"/>
    </source>
</evidence>
<protein>
    <submittedName>
        <fullName evidence="3">GHKL domain-containing protein</fullName>
    </submittedName>
</protein>
<dbReference type="PANTHER" id="PTHR40448">
    <property type="entry name" value="TWO-COMPONENT SENSOR HISTIDINE KINASE"/>
    <property type="match status" value="1"/>
</dbReference>
<feature type="transmembrane region" description="Helical" evidence="1">
    <location>
        <begin position="183"/>
        <end position="200"/>
    </location>
</feature>
<dbReference type="AlphaFoldDB" id="A0A9D2J8C5"/>
<keyword evidence="1" id="KW-0472">Membrane</keyword>
<reference evidence="3" key="2">
    <citation type="submission" date="2021-04" db="EMBL/GenBank/DDBJ databases">
        <authorList>
            <person name="Gilroy R."/>
        </authorList>
    </citation>
    <scope>NUCLEOTIDE SEQUENCE</scope>
    <source>
        <strain evidence="3">CHK179-28034</strain>
    </source>
</reference>
<keyword evidence="1" id="KW-1133">Transmembrane helix</keyword>
<feature type="domain" description="Sensor histidine kinase NatK-like C-terminal" evidence="2">
    <location>
        <begin position="350"/>
        <end position="456"/>
    </location>
</feature>
<gene>
    <name evidence="3" type="ORF">H9968_10055</name>
</gene>
<sequence length="459" mass="52918">MTYVDFIWQAPGFLLQTLPIALLCFVPFEKRELLLPRKILYYIITAGVLIFSIGFVLMHFLISVVSRRTHQFLRSTSNLYMCVFVLLFVIFFFYVIRAAAAKKILVLTLLIHYEAILFTAVSVLNGIIQDPLKQKFPIIYGPQDIFLYMTGIIITCPVVYVFLKHVVKAGFPYMTNPILHRGCIYLLSALLLYSFCIFSLTNYEFYYGVTGYPLLLFLLAFILTDAILYYMFFSEVHLSAENRELQDQLRTFDEKYRQISANVAESRRARHDIRHHLNVIGALHREGKDEELDRYLEQYEAFCQELEKMPLSGYSSLDSILRYYIQQAREEKITVHTDLQPLPNTMRFDAIDLTVLLGNLMENAIESCRKLPVSEDRFLHIWIRLENVSLLMQVENACSAEGPDSPDFSDGREFISTKHTVLRGQGLKSIRCIAGKYGGSAEFKRTGGTFTARIVLNLP</sequence>